<gene>
    <name evidence="7" type="ORF">QO015_001505</name>
</gene>
<feature type="transmembrane region" description="Helical" evidence="6">
    <location>
        <begin position="49"/>
        <end position="70"/>
    </location>
</feature>
<keyword evidence="5 6" id="KW-0472">Membrane</keyword>
<feature type="transmembrane region" description="Helical" evidence="6">
    <location>
        <begin position="23"/>
        <end position="43"/>
    </location>
</feature>
<feature type="transmembrane region" description="Helical" evidence="6">
    <location>
        <begin position="77"/>
        <end position="99"/>
    </location>
</feature>
<dbReference type="CDD" id="cd06579">
    <property type="entry name" value="TM_PBP1_transp_AraH_like"/>
    <property type="match status" value="1"/>
</dbReference>
<dbReference type="EMBL" id="JAUSWJ010000001">
    <property type="protein sequence ID" value="MDQ0515892.1"/>
    <property type="molecule type" value="Genomic_DNA"/>
</dbReference>
<dbReference type="PANTHER" id="PTHR32196:SF72">
    <property type="entry name" value="RIBOSE IMPORT PERMEASE PROTEIN RBSC"/>
    <property type="match status" value="1"/>
</dbReference>
<feature type="transmembrane region" description="Helical" evidence="6">
    <location>
        <begin position="289"/>
        <end position="306"/>
    </location>
</feature>
<evidence type="ECO:0000256" key="6">
    <source>
        <dbReference type="SAM" id="Phobius"/>
    </source>
</evidence>
<evidence type="ECO:0000313" key="7">
    <source>
        <dbReference type="EMBL" id="MDQ0515892.1"/>
    </source>
</evidence>
<dbReference type="InterPro" id="IPR001851">
    <property type="entry name" value="ABC_transp_permease"/>
</dbReference>
<keyword evidence="2" id="KW-1003">Cell membrane</keyword>
<sequence>MTDLPAGSGAPPRSTPFELARRYALFVLLGAMLVGFWLAQPAFINSANLFSILQAVSVVAILGVGVSITMSAGGFDLSVGSVAASSVMAASYLMVVLQFDAATTMLLVLLMGALIGLANGLLIVKVGVPDLLATLSSMFLLAGLQLIPTGGRSITAGMMLPDGSTAKGAYDPAFLILGRSRLFDIVPLPVVVMAAVAVIAWFLMERTRFGRVFYAIGGNETAAHLSGAPTKAYRLWAYVISGTLASLGGLIVASRVGRGDVSAGASLLLDAVAASLIGFAVLDKRRPHVLGTVLGAIFVGVLLNGLTMLNAPYYTQDFVKGAVLVGALALTFGLGKRRR</sequence>
<evidence type="ECO:0000256" key="2">
    <source>
        <dbReference type="ARBA" id="ARBA00022475"/>
    </source>
</evidence>
<keyword evidence="7" id="KW-0762">Sugar transport</keyword>
<keyword evidence="7" id="KW-0813">Transport</keyword>
<dbReference type="RefSeq" id="WP_266280309.1">
    <property type="nucleotide sequence ID" value="NZ_JAPKNF010000001.1"/>
</dbReference>
<feature type="transmembrane region" description="Helical" evidence="6">
    <location>
        <begin position="185"/>
        <end position="204"/>
    </location>
</feature>
<proteinExistence type="predicted"/>
<comment type="caution">
    <text evidence="7">The sequence shown here is derived from an EMBL/GenBank/DDBJ whole genome shotgun (WGS) entry which is preliminary data.</text>
</comment>
<dbReference type="Pfam" id="PF02653">
    <property type="entry name" value="BPD_transp_2"/>
    <property type="match status" value="1"/>
</dbReference>
<comment type="subcellular location">
    <subcellularLocation>
        <location evidence="1">Cell membrane</location>
        <topology evidence="1">Multi-pass membrane protein</topology>
    </subcellularLocation>
</comment>
<name>A0ABU0M4K2_9HYPH</name>
<keyword evidence="8" id="KW-1185">Reference proteome</keyword>
<protein>
    <submittedName>
        <fullName evidence="7">Simple sugar transport system permease protein</fullName>
    </submittedName>
</protein>
<organism evidence="7 8">
    <name type="scientific">Kaistia geumhonensis</name>
    <dbReference type="NCBI Taxonomy" id="410839"/>
    <lineage>
        <taxon>Bacteria</taxon>
        <taxon>Pseudomonadati</taxon>
        <taxon>Pseudomonadota</taxon>
        <taxon>Alphaproteobacteria</taxon>
        <taxon>Hyphomicrobiales</taxon>
        <taxon>Kaistiaceae</taxon>
        <taxon>Kaistia</taxon>
    </lineage>
</organism>
<dbReference type="PANTHER" id="PTHR32196">
    <property type="entry name" value="ABC TRANSPORTER PERMEASE PROTEIN YPHD-RELATED-RELATED"/>
    <property type="match status" value="1"/>
</dbReference>
<reference evidence="7 8" key="1">
    <citation type="submission" date="2023-07" db="EMBL/GenBank/DDBJ databases">
        <title>Genomic Encyclopedia of Type Strains, Phase IV (KMG-IV): sequencing the most valuable type-strain genomes for metagenomic binning, comparative biology and taxonomic classification.</title>
        <authorList>
            <person name="Goeker M."/>
        </authorList>
    </citation>
    <scope>NUCLEOTIDE SEQUENCE [LARGE SCALE GENOMIC DNA]</scope>
    <source>
        <strain evidence="7 8">B1-1</strain>
    </source>
</reference>
<keyword evidence="3 6" id="KW-0812">Transmembrane</keyword>
<feature type="transmembrane region" description="Helical" evidence="6">
    <location>
        <begin position="105"/>
        <end position="124"/>
    </location>
</feature>
<feature type="transmembrane region" description="Helical" evidence="6">
    <location>
        <begin position="318"/>
        <end position="335"/>
    </location>
</feature>
<evidence type="ECO:0000256" key="5">
    <source>
        <dbReference type="ARBA" id="ARBA00023136"/>
    </source>
</evidence>
<dbReference type="Proteomes" id="UP001223743">
    <property type="component" value="Unassembled WGS sequence"/>
</dbReference>
<evidence type="ECO:0000256" key="4">
    <source>
        <dbReference type="ARBA" id="ARBA00022989"/>
    </source>
</evidence>
<feature type="transmembrane region" description="Helical" evidence="6">
    <location>
        <begin position="263"/>
        <end position="282"/>
    </location>
</feature>
<evidence type="ECO:0000313" key="8">
    <source>
        <dbReference type="Proteomes" id="UP001223743"/>
    </source>
</evidence>
<evidence type="ECO:0000256" key="1">
    <source>
        <dbReference type="ARBA" id="ARBA00004651"/>
    </source>
</evidence>
<accession>A0ABU0M4K2</accession>
<keyword evidence="4 6" id="KW-1133">Transmembrane helix</keyword>
<feature type="transmembrane region" description="Helical" evidence="6">
    <location>
        <begin position="235"/>
        <end position="257"/>
    </location>
</feature>
<evidence type="ECO:0000256" key="3">
    <source>
        <dbReference type="ARBA" id="ARBA00022692"/>
    </source>
</evidence>